<evidence type="ECO:0000313" key="3">
    <source>
        <dbReference type="Proteomes" id="UP000761534"/>
    </source>
</evidence>
<keyword evidence="3" id="KW-1185">Reference proteome</keyword>
<dbReference type="AlphaFoldDB" id="A0A642V1A3"/>
<dbReference type="Proteomes" id="UP000761534">
    <property type="component" value="Unassembled WGS sequence"/>
</dbReference>
<evidence type="ECO:0000313" key="2">
    <source>
        <dbReference type="EMBL" id="KAA8910339.1"/>
    </source>
</evidence>
<feature type="signal peptide" evidence="1">
    <location>
        <begin position="1"/>
        <end position="19"/>
    </location>
</feature>
<evidence type="ECO:0000256" key="1">
    <source>
        <dbReference type="SAM" id="SignalP"/>
    </source>
</evidence>
<dbReference type="VEuPathDB" id="FungiDB:TRICI_004137"/>
<keyword evidence="1" id="KW-0732">Signal</keyword>
<comment type="caution">
    <text evidence="2">The sequence shown here is derived from an EMBL/GenBank/DDBJ whole genome shotgun (WGS) entry which is preliminary data.</text>
</comment>
<gene>
    <name evidence="2" type="ORF">TRICI_004137</name>
</gene>
<protein>
    <submittedName>
        <fullName evidence="2">Uncharacterized protein</fullName>
    </submittedName>
</protein>
<name>A0A642V1A3_9ASCO</name>
<organism evidence="2 3">
    <name type="scientific">Trichomonascus ciferrii</name>
    <dbReference type="NCBI Taxonomy" id="44093"/>
    <lineage>
        <taxon>Eukaryota</taxon>
        <taxon>Fungi</taxon>
        <taxon>Dikarya</taxon>
        <taxon>Ascomycota</taxon>
        <taxon>Saccharomycotina</taxon>
        <taxon>Dipodascomycetes</taxon>
        <taxon>Dipodascales</taxon>
        <taxon>Trichomonascaceae</taxon>
        <taxon>Trichomonascus</taxon>
        <taxon>Trichomonascus ciferrii complex</taxon>
    </lineage>
</organism>
<feature type="chain" id="PRO_5025009019" evidence="1">
    <location>
        <begin position="20"/>
        <end position="254"/>
    </location>
</feature>
<accession>A0A642V1A3</accession>
<sequence length="254" mass="27652">MVYSKQIIITAFLALGAVADTNEPAGRAMFQGVSNVIKAVNQLAQQQGLSRGLVDDFYCPMTGEMADTVDDAEDLVKDIAKRGRLGSDTKSAIDALASSAESYIKYAGSNNMNCDKVEKLHEKVNDVRPFINKRSKCNDFRKRGGLSKRDSSEDADGLAQGVTKVIEVLDNEVKTNFNAQGLDKKEYSDDFICSFTDKLTKVIEEIEDLADDGAKVSKAGDVKQSAKSFSSSAKRAGVRCSDKLEKIVEKANKL</sequence>
<proteinExistence type="predicted"/>
<reference evidence="2" key="1">
    <citation type="journal article" date="2019" name="G3 (Bethesda)">
        <title>Genome Assemblies of Two Rare Opportunistic Yeast Pathogens: Diutina rugosa (syn. Candida rugosa) and Trichomonascus ciferrii (syn. Candida ciferrii).</title>
        <authorList>
            <person name="Mixao V."/>
            <person name="Saus E."/>
            <person name="Hansen A.P."/>
            <person name="Lass-Florl C."/>
            <person name="Gabaldon T."/>
        </authorList>
    </citation>
    <scope>NUCLEOTIDE SEQUENCE</scope>
    <source>
        <strain evidence="2">CBS 4856</strain>
    </source>
</reference>
<dbReference type="EMBL" id="SWFS01000317">
    <property type="protein sequence ID" value="KAA8910339.1"/>
    <property type="molecule type" value="Genomic_DNA"/>
</dbReference>